<organism evidence="1 2">
    <name type="scientific">Rhizobium freirei PRF 81</name>
    <dbReference type="NCBI Taxonomy" id="363754"/>
    <lineage>
        <taxon>Bacteria</taxon>
        <taxon>Pseudomonadati</taxon>
        <taxon>Pseudomonadota</taxon>
        <taxon>Alphaproteobacteria</taxon>
        <taxon>Hyphomicrobiales</taxon>
        <taxon>Rhizobiaceae</taxon>
        <taxon>Rhizobium/Agrobacterium group</taxon>
        <taxon>Rhizobium</taxon>
    </lineage>
</organism>
<reference evidence="1 2" key="1">
    <citation type="journal article" date="2012" name="BMC Genomics">
        <title>Genomic basis of broad host range and environmental adaptability of Rhizobium tropici CIAT 899 and Rhizobium sp. PRF 81 which are used in inoculants for common bean (Phaseolus vulgaris L.).</title>
        <authorList>
            <person name="Ormeno-Orrillo E."/>
            <person name="Menna P."/>
            <person name="Almeida L.G."/>
            <person name="Ollero F.J."/>
            <person name="Nicolas M.F."/>
            <person name="Pains Rodrigues E."/>
            <person name="Shigueyoshi Nakatani A."/>
            <person name="Silva Batista J.S."/>
            <person name="Oliveira Chueire L.M."/>
            <person name="Souza R.C."/>
            <person name="Ribeiro Vasconcelos A.T."/>
            <person name="Megias M."/>
            <person name="Hungria M."/>
            <person name="Martinez-Romero E."/>
        </authorList>
    </citation>
    <scope>NUCLEOTIDE SEQUENCE [LARGE SCALE GENOMIC DNA]</scope>
    <source>
        <strain evidence="1 2">PRF 81</strain>
    </source>
</reference>
<keyword evidence="2" id="KW-1185">Reference proteome</keyword>
<dbReference type="EMBL" id="AQHN01000020">
    <property type="protein sequence ID" value="ENN88517.1"/>
    <property type="molecule type" value="Genomic_DNA"/>
</dbReference>
<dbReference type="Proteomes" id="UP000012429">
    <property type="component" value="Unassembled WGS sequence"/>
</dbReference>
<gene>
    <name evidence="1" type="ORF">RHSP_83553</name>
</gene>
<proteinExistence type="predicted"/>
<evidence type="ECO:0000313" key="2">
    <source>
        <dbReference type="Proteomes" id="UP000012429"/>
    </source>
</evidence>
<sequence length="268" mass="30288">MSQCTAALISAVSRSVVSFAEGTTEQEHSKAAADNAAVQRTMARNGFPLKTKTYDFSFMHKLNSIHKHCQLTIKYFILSSKRKNLAQSFEFKRIVNRLCYCFPPSLLLSQRRLLELLPNGWFSGTRAVRAESARSRFLHAARPHIPSTKGSIRRCTKIDDRSSRPAFGEGHQNVHFLFQGDGADHLLGMLTIHAYVVEFADLRSCRFPCPLERRLQARQLLLDCEIAPHDGDQTQVVLCGIHISVFQCAWNREESDFRDAVTHPGRAS</sequence>
<name>N6VBW8_9HYPH</name>
<accession>N6VBW8</accession>
<dbReference type="AlphaFoldDB" id="N6VBW8"/>
<evidence type="ECO:0000313" key="1">
    <source>
        <dbReference type="EMBL" id="ENN88517.1"/>
    </source>
</evidence>
<protein>
    <submittedName>
        <fullName evidence="1">Uncharacterized protein</fullName>
    </submittedName>
</protein>
<comment type="caution">
    <text evidence="1">The sequence shown here is derived from an EMBL/GenBank/DDBJ whole genome shotgun (WGS) entry which is preliminary data.</text>
</comment>